<organism evidence="2 3">
    <name type="scientific">Chelonia mydas</name>
    <name type="common">Green sea-turtle</name>
    <name type="synonym">Chelonia agassizi</name>
    <dbReference type="NCBI Taxonomy" id="8469"/>
    <lineage>
        <taxon>Eukaryota</taxon>
        <taxon>Metazoa</taxon>
        <taxon>Chordata</taxon>
        <taxon>Craniata</taxon>
        <taxon>Vertebrata</taxon>
        <taxon>Euteleostomi</taxon>
        <taxon>Archelosauria</taxon>
        <taxon>Testudinata</taxon>
        <taxon>Testudines</taxon>
        <taxon>Cryptodira</taxon>
        <taxon>Durocryptodira</taxon>
        <taxon>Americhelydia</taxon>
        <taxon>Chelonioidea</taxon>
        <taxon>Cheloniidae</taxon>
        <taxon>Chelonia</taxon>
    </lineage>
</organism>
<proteinExistence type="predicted"/>
<reference evidence="3" key="1">
    <citation type="journal article" date="2013" name="Nat. Genet.">
        <title>The draft genomes of soft-shell turtle and green sea turtle yield insights into the development and evolution of the turtle-specific body plan.</title>
        <authorList>
            <person name="Wang Z."/>
            <person name="Pascual-Anaya J."/>
            <person name="Zadissa A."/>
            <person name="Li W."/>
            <person name="Niimura Y."/>
            <person name="Huang Z."/>
            <person name="Li C."/>
            <person name="White S."/>
            <person name="Xiong Z."/>
            <person name="Fang D."/>
            <person name="Wang B."/>
            <person name="Ming Y."/>
            <person name="Chen Y."/>
            <person name="Zheng Y."/>
            <person name="Kuraku S."/>
            <person name="Pignatelli M."/>
            <person name="Herrero J."/>
            <person name="Beal K."/>
            <person name="Nozawa M."/>
            <person name="Li Q."/>
            <person name="Wang J."/>
            <person name="Zhang H."/>
            <person name="Yu L."/>
            <person name="Shigenobu S."/>
            <person name="Wang J."/>
            <person name="Liu J."/>
            <person name="Flicek P."/>
            <person name="Searle S."/>
            <person name="Wang J."/>
            <person name="Kuratani S."/>
            <person name="Yin Y."/>
            <person name="Aken B."/>
            <person name="Zhang G."/>
            <person name="Irie N."/>
        </authorList>
    </citation>
    <scope>NUCLEOTIDE SEQUENCE [LARGE SCALE GENOMIC DNA]</scope>
</reference>
<dbReference type="AlphaFoldDB" id="M7BRX9"/>
<gene>
    <name evidence="2" type="ORF">UY3_08019</name>
</gene>
<dbReference type="Proteomes" id="UP000031443">
    <property type="component" value="Unassembled WGS sequence"/>
</dbReference>
<sequence>MDTPESETRLLVRHRDERDGLLLSTPLEVEGDRSLGESLVDKMNGKDKSQLDEAFLEDPETLDRVAPSSEDEPGPPCFCSTPIQNVEEDSEDDGYEEFRWRLGMQLTEPVPRRERNKVMRTIVLVAVYAVLNHCLREKLFEDCEGCVIDAPGQRHHDCVTWTSVDINCKLRGLCAELCLESLLNTVIAIGYAMQCLCLTQEHLAQGVTLINAVQFSGDPDHVLKKMTKPEDACLERYIDRLVRTKSYRTLLKKRLFVRNLKGLN</sequence>
<evidence type="ECO:0000313" key="3">
    <source>
        <dbReference type="Proteomes" id="UP000031443"/>
    </source>
</evidence>
<evidence type="ECO:0000256" key="1">
    <source>
        <dbReference type="SAM" id="MobiDB-lite"/>
    </source>
</evidence>
<keyword evidence="3" id="KW-1185">Reference proteome</keyword>
<protein>
    <submittedName>
        <fullName evidence="2">Uncharacterized protein</fullName>
    </submittedName>
</protein>
<dbReference type="EMBL" id="KB531133">
    <property type="protein sequence ID" value="EMP34833.1"/>
    <property type="molecule type" value="Genomic_DNA"/>
</dbReference>
<feature type="compositionally biased region" description="Basic and acidic residues" evidence="1">
    <location>
        <begin position="30"/>
        <end position="51"/>
    </location>
</feature>
<accession>M7BRX9</accession>
<evidence type="ECO:0000313" key="2">
    <source>
        <dbReference type="EMBL" id="EMP34833.1"/>
    </source>
</evidence>
<feature type="region of interest" description="Disordered" evidence="1">
    <location>
        <begin position="28"/>
        <end position="77"/>
    </location>
</feature>
<name>M7BRX9_CHEMY</name>